<organism evidence="3 4">
    <name type="scientific">Lingula anatina</name>
    <name type="common">Brachiopod</name>
    <name type="synonym">Lingula unguis</name>
    <dbReference type="NCBI Taxonomy" id="7574"/>
    <lineage>
        <taxon>Eukaryota</taxon>
        <taxon>Metazoa</taxon>
        <taxon>Spiralia</taxon>
        <taxon>Lophotrochozoa</taxon>
        <taxon>Brachiopoda</taxon>
        <taxon>Linguliformea</taxon>
        <taxon>Lingulata</taxon>
        <taxon>Lingulida</taxon>
        <taxon>Linguloidea</taxon>
        <taxon>Lingulidae</taxon>
        <taxon>Lingula</taxon>
    </lineage>
</organism>
<dbReference type="SUPFAM" id="SSF52540">
    <property type="entry name" value="P-loop containing nucleoside triphosphate hydrolases"/>
    <property type="match status" value="1"/>
</dbReference>
<evidence type="ECO:0000259" key="2">
    <source>
        <dbReference type="Pfam" id="PF16095"/>
    </source>
</evidence>
<feature type="domain" description="COR" evidence="2">
    <location>
        <begin position="180"/>
        <end position="264"/>
    </location>
</feature>
<name>A0A1S3IEA5_LINAN</name>
<gene>
    <name evidence="4" type="primary">LOC106163452</name>
</gene>
<dbReference type="InterPro" id="IPR027417">
    <property type="entry name" value="P-loop_NTPase"/>
</dbReference>
<keyword evidence="4" id="KW-0418">Kinase</keyword>
<dbReference type="PANTHER" id="PTHR47679">
    <property type="entry name" value="PROTEIN TORNADO 1"/>
    <property type="match status" value="1"/>
</dbReference>
<proteinExistence type="predicted"/>
<dbReference type="KEGG" id="lak:106163452"/>
<dbReference type="GO" id="GO:0016301">
    <property type="term" value="F:kinase activity"/>
    <property type="evidence" value="ECO:0007669"/>
    <property type="project" value="UniProtKB-KW"/>
</dbReference>
<dbReference type="InterPro" id="IPR036388">
    <property type="entry name" value="WH-like_DNA-bd_sf"/>
</dbReference>
<protein>
    <submittedName>
        <fullName evidence="4">Probable serine/threonine-protein kinase roco4</fullName>
    </submittedName>
</protein>
<sequence>MTQSAPPGGSVSPDRIAEEIYSKNIDRRLLDKIESLAQGEPVHPEKQITIWDFAGQDVYYTTHQTFLSEQNIYLLVFRLDVDLDAKIRVYRREKTVKEFIVYWLNSIHMHTVGKLKEEDKNVSPYVLLIGTHKDKLPSQEAAEEIIGNLRDYLDDKHELKKHIYLSFAISNLAKNEEFMRWFQLEMDLAKKSEQKPIIDIKELREIARSVGILEAELHEMFIPYHHRLGDVLHFKVDGLENVVILDPQWLADLFSKIMTPPVSKSGEDRLDFLKLGLEKGELDEEVFDVYLQEKKMTKRRQK</sequence>
<dbReference type="Pfam" id="PF08477">
    <property type="entry name" value="Roc"/>
    <property type="match status" value="1"/>
</dbReference>
<keyword evidence="1" id="KW-0677">Repeat</keyword>
<dbReference type="AlphaFoldDB" id="A0A1S3IEA5"/>
<dbReference type="GeneID" id="106163452"/>
<dbReference type="Pfam" id="PF16095">
    <property type="entry name" value="COR-A"/>
    <property type="match status" value="1"/>
</dbReference>
<evidence type="ECO:0000313" key="3">
    <source>
        <dbReference type="Proteomes" id="UP000085678"/>
    </source>
</evidence>
<keyword evidence="3" id="KW-1185">Reference proteome</keyword>
<evidence type="ECO:0000313" key="4">
    <source>
        <dbReference type="RefSeq" id="XP_013396488.1"/>
    </source>
</evidence>
<dbReference type="OrthoDB" id="6116593at2759"/>
<dbReference type="RefSeq" id="XP_013396488.1">
    <property type="nucleotide sequence ID" value="XM_013541034.1"/>
</dbReference>
<reference evidence="4" key="1">
    <citation type="submission" date="2025-08" db="UniProtKB">
        <authorList>
            <consortium name="RefSeq"/>
        </authorList>
    </citation>
    <scope>IDENTIFICATION</scope>
    <source>
        <tissue evidence="4">Gonads</tissue>
    </source>
</reference>
<keyword evidence="4" id="KW-0808">Transferase</keyword>
<dbReference type="InterPro" id="IPR032171">
    <property type="entry name" value="COR-A"/>
</dbReference>
<evidence type="ECO:0000256" key="1">
    <source>
        <dbReference type="ARBA" id="ARBA00022737"/>
    </source>
</evidence>
<dbReference type="InParanoid" id="A0A1S3IEA5"/>
<dbReference type="Gene3D" id="3.30.70.1390">
    <property type="entry name" value="ROC domain from the Parkinson's disease-associated leucine-rich repeat kinase 2"/>
    <property type="match status" value="1"/>
</dbReference>
<dbReference type="STRING" id="7574.A0A1S3IEA5"/>
<accession>A0A1S3IEA5</accession>
<dbReference type="PANTHER" id="PTHR47679:SF2">
    <property type="entry name" value="C-TERMINAL OF ROC (COR) DOMAIN-CONTAINING PROTEIN"/>
    <property type="match status" value="1"/>
</dbReference>
<dbReference type="Proteomes" id="UP000085678">
    <property type="component" value="Unplaced"/>
</dbReference>
<dbReference type="Gene3D" id="1.10.10.10">
    <property type="entry name" value="Winged helix-like DNA-binding domain superfamily/Winged helix DNA-binding domain"/>
    <property type="match status" value="1"/>
</dbReference>